<evidence type="ECO:0000313" key="2">
    <source>
        <dbReference type="Proteomes" id="UP001477672"/>
    </source>
</evidence>
<name>A0ABV1GBA5_9FIRM</name>
<accession>A0ABV1GBA5</accession>
<sequence length="68" mass="7877">MKKNFQKAPDSSRIPLDAKRAMEAVRSHSVRPALFYTEQEQTPCDAGVWETRETVNRKLKQKEEFPLG</sequence>
<keyword evidence="2" id="KW-1185">Reference proteome</keyword>
<organism evidence="1 2">
    <name type="scientific">Ruthenibacterium intestinale</name>
    <dbReference type="NCBI Taxonomy" id="3133163"/>
    <lineage>
        <taxon>Bacteria</taxon>
        <taxon>Bacillati</taxon>
        <taxon>Bacillota</taxon>
        <taxon>Clostridia</taxon>
        <taxon>Eubacteriales</taxon>
        <taxon>Oscillospiraceae</taxon>
        <taxon>Ruthenibacterium</taxon>
    </lineage>
</organism>
<reference evidence="1 2" key="1">
    <citation type="submission" date="2024-03" db="EMBL/GenBank/DDBJ databases">
        <title>Human intestinal bacterial collection.</title>
        <authorList>
            <person name="Pauvert C."/>
            <person name="Hitch T.C.A."/>
            <person name="Clavel T."/>
        </authorList>
    </citation>
    <scope>NUCLEOTIDE SEQUENCE [LARGE SCALE GENOMIC DNA]</scope>
    <source>
        <strain evidence="1 2">CLA-JM-H11</strain>
    </source>
</reference>
<dbReference type="Proteomes" id="UP001477672">
    <property type="component" value="Unassembled WGS sequence"/>
</dbReference>
<evidence type="ECO:0000313" key="1">
    <source>
        <dbReference type="EMBL" id="MEQ2519108.1"/>
    </source>
</evidence>
<protein>
    <submittedName>
        <fullName evidence="1">Uncharacterized protein</fullName>
    </submittedName>
</protein>
<proteinExistence type="predicted"/>
<comment type="caution">
    <text evidence="1">The sequence shown here is derived from an EMBL/GenBank/DDBJ whole genome shotgun (WGS) entry which is preliminary data.</text>
</comment>
<gene>
    <name evidence="1" type="ORF">WMO24_01450</name>
</gene>
<dbReference type="RefSeq" id="WP_349214365.1">
    <property type="nucleotide sequence ID" value="NZ_JBBMFA010000036.1"/>
</dbReference>
<dbReference type="EMBL" id="JBBMFA010000036">
    <property type="protein sequence ID" value="MEQ2519108.1"/>
    <property type="molecule type" value="Genomic_DNA"/>
</dbReference>